<accession>A6IS41</accession>
<evidence type="ECO:0000313" key="2">
    <source>
        <dbReference type="Proteomes" id="UP000234681"/>
    </source>
</evidence>
<sequence length="51" mass="5706">MNTSSVPCAREDPGNRNSQRLAVDALWRTHRLTVALPTVFCCSPQYSLPMN</sequence>
<gene>
    <name evidence="1" type="ORF">rCG_31577</name>
</gene>
<dbReference type="Proteomes" id="UP000234681">
    <property type="component" value="Chromosome 5"/>
</dbReference>
<dbReference type="AlphaFoldDB" id="A6IS41"/>
<reference evidence="2" key="1">
    <citation type="submission" date="2005-09" db="EMBL/GenBank/DDBJ databases">
        <authorList>
            <person name="Mural R.J."/>
            <person name="Li P.W."/>
            <person name="Adams M.D."/>
            <person name="Amanatides P.G."/>
            <person name="Baden-Tillson H."/>
            <person name="Barnstead M."/>
            <person name="Chin S.H."/>
            <person name="Dew I."/>
            <person name="Evans C.A."/>
            <person name="Ferriera S."/>
            <person name="Flanigan M."/>
            <person name="Fosler C."/>
            <person name="Glodek A."/>
            <person name="Gu Z."/>
            <person name="Holt R.A."/>
            <person name="Jennings D."/>
            <person name="Kraft C.L."/>
            <person name="Lu F."/>
            <person name="Nguyen T."/>
            <person name="Nusskern D.R."/>
            <person name="Pfannkoch C.M."/>
            <person name="Sitter C."/>
            <person name="Sutton G.G."/>
            <person name="Venter J.C."/>
            <person name="Wang Z."/>
            <person name="Woodage T."/>
            <person name="Zheng X.H."/>
            <person name="Zhong F."/>
        </authorList>
    </citation>
    <scope>NUCLEOTIDE SEQUENCE [LARGE SCALE GENOMIC DNA]</scope>
    <source>
        <strain>BN</strain>
        <strain evidence="2">Sprague-Dawley</strain>
    </source>
</reference>
<organism evidence="1 2">
    <name type="scientific">Rattus norvegicus</name>
    <name type="common">Rat</name>
    <dbReference type="NCBI Taxonomy" id="10116"/>
    <lineage>
        <taxon>Eukaryota</taxon>
        <taxon>Metazoa</taxon>
        <taxon>Chordata</taxon>
        <taxon>Craniata</taxon>
        <taxon>Vertebrata</taxon>
        <taxon>Euteleostomi</taxon>
        <taxon>Mammalia</taxon>
        <taxon>Eutheria</taxon>
        <taxon>Euarchontoglires</taxon>
        <taxon>Glires</taxon>
        <taxon>Rodentia</taxon>
        <taxon>Myomorpha</taxon>
        <taxon>Muroidea</taxon>
        <taxon>Muridae</taxon>
        <taxon>Murinae</taxon>
        <taxon>Rattus</taxon>
    </lineage>
</organism>
<name>A6IS41_RAT</name>
<dbReference type="EMBL" id="CH473968">
    <property type="protein sequence ID" value="EDL80392.1"/>
    <property type="molecule type" value="Genomic_DNA"/>
</dbReference>
<evidence type="ECO:0000313" key="1">
    <source>
        <dbReference type="EMBL" id="EDL80392.1"/>
    </source>
</evidence>
<protein>
    <submittedName>
        <fullName evidence="1">RCG31577</fullName>
    </submittedName>
</protein>
<feature type="non-terminal residue" evidence="1">
    <location>
        <position position="51"/>
    </location>
</feature>
<proteinExistence type="predicted"/>